<dbReference type="PANTHER" id="PTHR10130">
    <property type="entry name" value="PEROXISOMAL TARGETING SIGNAL 1 RECEPTOR PEX5"/>
    <property type="match status" value="1"/>
</dbReference>
<sequence>MQNSKFLQFVSKISRGEPIIDDNQVKPAASGDWAAEYQQQYTGGPSRADEFAHNQLSHGPDQWVNEFSTEREQHGSVDDQWANEFSKLHVDDWVEEFGQQIPPIPKPTPRVVVPSPATVAANSVSTAQGFIAEDVGSAQQPTKEEGKLHKAVSSTVCSFFNGCSMSILVHDQTSKGFVEQAVFRQIV</sequence>
<dbReference type="Proteomes" id="UP001168877">
    <property type="component" value="Unassembled WGS sequence"/>
</dbReference>
<dbReference type="PANTHER" id="PTHR10130:SF0">
    <property type="entry name" value="GH08708P"/>
    <property type="match status" value="1"/>
</dbReference>
<evidence type="ECO:0000256" key="1">
    <source>
        <dbReference type="ARBA" id="ARBA00022737"/>
    </source>
</evidence>
<organism evidence="3 4">
    <name type="scientific">Acer saccharum</name>
    <name type="common">Sugar maple</name>
    <dbReference type="NCBI Taxonomy" id="4024"/>
    <lineage>
        <taxon>Eukaryota</taxon>
        <taxon>Viridiplantae</taxon>
        <taxon>Streptophyta</taxon>
        <taxon>Embryophyta</taxon>
        <taxon>Tracheophyta</taxon>
        <taxon>Spermatophyta</taxon>
        <taxon>Magnoliopsida</taxon>
        <taxon>eudicotyledons</taxon>
        <taxon>Gunneridae</taxon>
        <taxon>Pentapetalae</taxon>
        <taxon>rosids</taxon>
        <taxon>malvids</taxon>
        <taxon>Sapindales</taxon>
        <taxon>Sapindaceae</taxon>
        <taxon>Hippocastanoideae</taxon>
        <taxon>Acereae</taxon>
        <taxon>Acer</taxon>
    </lineage>
</organism>
<dbReference type="GO" id="GO:0005052">
    <property type="term" value="F:peroxisome matrix targeting signal-1 binding"/>
    <property type="evidence" value="ECO:0007669"/>
    <property type="project" value="TreeGrafter"/>
</dbReference>
<dbReference type="EMBL" id="JAUESC010000003">
    <property type="protein sequence ID" value="KAK0600686.1"/>
    <property type="molecule type" value="Genomic_DNA"/>
</dbReference>
<dbReference type="GO" id="GO:0005778">
    <property type="term" value="C:peroxisomal membrane"/>
    <property type="evidence" value="ECO:0007669"/>
    <property type="project" value="TreeGrafter"/>
</dbReference>
<dbReference type="AlphaFoldDB" id="A0AA39W3M1"/>
<evidence type="ECO:0000256" key="2">
    <source>
        <dbReference type="ARBA" id="ARBA00022803"/>
    </source>
</evidence>
<reference evidence="3" key="1">
    <citation type="journal article" date="2022" name="Plant J.">
        <title>Strategies of tolerance reflected in two North American maple genomes.</title>
        <authorList>
            <person name="McEvoy S.L."/>
            <person name="Sezen U.U."/>
            <person name="Trouern-Trend A."/>
            <person name="McMahon S.M."/>
            <person name="Schaberg P.G."/>
            <person name="Yang J."/>
            <person name="Wegrzyn J.L."/>
            <person name="Swenson N.G."/>
        </authorList>
    </citation>
    <scope>NUCLEOTIDE SEQUENCE</scope>
    <source>
        <strain evidence="3">NS2018</strain>
    </source>
</reference>
<protein>
    <submittedName>
        <fullName evidence="3">Uncharacterized protein</fullName>
    </submittedName>
</protein>
<proteinExistence type="predicted"/>
<dbReference type="GO" id="GO:0016560">
    <property type="term" value="P:protein import into peroxisome matrix, docking"/>
    <property type="evidence" value="ECO:0007669"/>
    <property type="project" value="TreeGrafter"/>
</dbReference>
<reference evidence="3" key="2">
    <citation type="submission" date="2023-06" db="EMBL/GenBank/DDBJ databases">
        <authorList>
            <person name="Swenson N.G."/>
            <person name="Wegrzyn J.L."/>
            <person name="Mcevoy S.L."/>
        </authorList>
    </citation>
    <scope>NUCLEOTIDE SEQUENCE</scope>
    <source>
        <strain evidence="3">NS2018</strain>
        <tissue evidence="3">Leaf</tissue>
    </source>
</reference>
<evidence type="ECO:0000313" key="4">
    <source>
        <dbReference type="Proteomes" id="UP001168877"/>
    </source>
</evidence>
<dbReference type="GO" id="GO:0005829">
    <property type="term" value="C:cytosol"/>
    <property type="evidence" value="ECO:0007669"/>
    <property type="project" value="TreeGrafter"/>
</dbReference>
<evidence type="ECO:0000313" key="3">
    <source>
        <dbReference type="EMBL" id="KAK0600686.1"/>
    </source>
</evidence>
<name>A0AA39W3M1_ACESA</name>
<accession>A0AA39W3M1</accession>
<keyword evidence="2" id="KW-0802">TPR repeat</keyword>
<comment type="caution">
    <text evidence="3">The sequence shown here is derived from an EMBL/GenBank/DDBJ whole genome shotgun (WGS) entry which is preliminary data.</text>
</comment>
<keyword evidence="1" id="KW-0677">Repeat</keyword>
<keyword evidence="4" id="KW-1185">Reference proteome</keyword>
<gene>
    <name evidence="3" type="ORF">LWI29_017459</name>
</gene>
<dbReference type="InterPro" id="IPR024111">
    <property type="entry name" value="PEX5/PEX5L"/>
</dbReference>